<comment type="caution">
    <text evidence="1">The sequence shown here is derived from an EMBL/GenBank/DDBJ whole genome shotgun (WGS) entry which is preliminary data.</text>
</comment>
<proteinExistence type="predicted"/>
<evidence type="ECO:0000313" key="2">
    <source>
        <dbReference type="Proteomes" id="UP000247612"/>
    </source>
</evidence>
<evidence type="ECO:0000313" key="1">
    <source>
        <dbReference type="EMBL" id="PXX73379.1"/>
    </source>
</evidence>
<accession>A0A318KBD3</accession>
<dbReference type="AlphaFoldDB" id="A0A318KBD3"/>
<sequence>MILDELSEYSSPRTKLSRMVKKGDIFPIVKGLYETEKSTPGFLLAGSIYGPSYISFEYALSFYGLIPEAVYTVTSATFEKKKSKKYETMFGTFTYRDVPSEVFPLGLKLMQEGTYYYRIATPEKAVCDMLYTLPPASNAEELHLLLNESLRIDDMDLKNLDTESIIELSEHYHTTNVKRLCTLVRRLHK</sequence>
<dbReference type="EMBL" id="QJKH01000043">
    <property type="protein sequence ID" value="PXX73379.1"/>
    <property type="molecule type" value="Genomic_DNA"/>
</dbReference>
<keyword evidence="2" id="KW-1185">Reference proteome</keyword>
<dbReference type="STRING" id="1034346.GCA_000313565_03448"/>
<dbReference type="Proteomes" id="UP000247612">
    <property type="component" value="Unassembled WGS sequence"/>
</dbReference>
<reference evidence="1 2" key="1">
    <citation type="submission" date="2018-05" db="EMBL/GenBank/DDBJ databases">
        <title>Genomic Encyclopedia of Type Strains, Phase IV (KMG-IV): sequencing the most valuable type-strain genomes for metagenomic binning, comparative biology and taxonomic classification.</title>
        <authorList>
            <person name="Goeker M."/>
        </authorList>
    </citation>
    <scope>NUCLEOTIDE SEQUENCE [LARGE SCALE GENOMIC DNA]</scope>
    <source>
        <strain evidence="1 2">JC118</strain>
    </source>
</reference>
<organism evidence="1 2">
    <name type="scientific">Dielma fastidiosa</name>
    <dbReference type="NCBI Taxonomy" id="1034346"/>
    <lineage>
        <taxon>Bacteria</taxon>
        <taxon>Bacillati</taxon>
        <taxon>Bacillota</taxon>
        <taxon>Erysipelotrichia</taxon>
        <taxon>Erysipelotrichales</taxon>
        <taxon>Erysipelotrichaceae</taxon>
        <taxon>Dielma</taxon>
    </lineage>
</organism>
<gene>
    <name evidence="1" type="ORF">DES51_1432</name>
</gene>
<evidence type="ECO:0008006" key="3">
    <source>
        <dbReference type="Google" id="ProtNLM"/>
    </source>
</evidence>
<name>A0A318KBD3_9FIRM</name>
<protein>
    <recommendedName>
        <fullName evidence="3">Transcriptional regulator, AbiEi antitoxin, Type IV TA system</fullName>
    </recommendedName>
</protein>